<dbReference type="GO" id="GO:0072354">
    <property type="term" value="F:histone H3T3 kinase activity"/>
    <property type="evidence" value="ECO:0007669"/>
    <property type="project" value="TreeGrafter"/>
</dbReference>
<organism evidence="2 3">
    <name type="scientific">Heliothis virescens ascovirus 3f</name>
    <dbReference type="NCBI Taxonomy" id="328614"/>
    <lineage>
        <taxon>Viruses</taxon>
        <taxon>Varidnaviria</taxon>
        <taxon>Bamfordvirae</taxon>
        <taxon>Nucleocytoviricota</taxon>
        <taxon>Megaviricetes</taxon>
        <taxon>Pimascovirales</taxon>
        <taxon>Pimascovirales incertae sedis</taxon>
        <taxon>Ascoviridae</taxon>
        <taxon>Ascovirus</taxon>
        <taxon>Ascovirus hvav3a</taxon>
    </lineage>
</organism>
<feature type="region of interest" description="Disordered" evidence="1">
    <location>
        <begin position="93"/>
        <end position="116"/>
    </location>
</feature>
<evidence type="ECO:0000256" key="1">
    <source>
        <dbReference type="SAM" id="MobiDB-lite"/>
    </source>
</evidence>
<dbReference type="GO" id="GO:0035556">
    <property type="term" value="P:intracellular signal transduction"/>
    <property type="evidence" value="ECO:0007669"/>
    <property type="project" value="TreeGrafter"/>
</dbReference>
<dbReference type="KEGG" id="vg:41900724"/>
<dbReference type="EMBL" id="KJ755191">
    <property type="protein sequence ID" value="AJP09088.1"/>
    <property type="molecule type" value="Genomic_DNA"/>
</dbReference>
<accession>A0A171PVK7</accession>
<evidence type="ECO:0000313" key="2">
    <source>
        <dbReference type="EMBL" id="AJP09088.1"/>
    </source>
</evidence>
<evidence type="ECO:0000313" key="3">
    <source>
        <dbReference type="Proteomes" id="UP000232922"/>
    </source>
</evidence>
<dbReference type="PANTHER" id="PTHR24419">
    <property type="entry name" value="INTERLEUKIN-1 RECEPTOR-ASSOCIATED KINASE"/>
    <property type="match status" value="1"/>
</dbReference>
<dbReference type="PANTHER" id="PTHR24419:SF18">
    <property type="entry name" value="SERINE_THREONINE-PROTEIN KINASE HASPIN"/>
    <property type="match status" value="1"/>
</dbReference>
<proteinExistence type="predicted"/>
<dbReference type="SUPFAM" id="SSF56112">
    <property type="entry name" value="Protein kinase-like (PK-like)"/>
    <property type="match status" value="1"/>
</dbReference>
<dbReference type="GeneID" id="41900724"/>
<sequence length="656" mass="74808">MNILSEEVQAAKRRAYWESDVSYPTKKTRIVLENNRTDIVNMSCVSSKKSRVRTTGYQQLYAELKFYKKTLQFHASLVCDSAQGRCGFMKRLSRPPGIDSDPNKNSHGDSAYDSSYGSSEAQLSQAAHHMYPNARDVITRTNGDTAFFKFSVKSETHTMGFYEWLVSKSMMLRCSFIPNFMRPYTYTKNTLVINHFRDSDDDPASGSSDENGSGECGGDYVDESSLRSCRYPGPGRKLRIKRKRIDINRDDDDYLVTDINPFEVNTENARASDSDITVSDVGVFEVIDGVSLRSAKLTENELSSVTYQLCMALLMAQEVNGFVHNDLHWKNVLLTKCDPNLHISYVYRRMDGTRSIFKRTIPTHGYIPVIIDYGFAYCNELAHEQHNPEVLYADHIGYVTYETDKVVDILRTLLEYNSLCRLPADLMCRIKSCIKQNGRIRVGENSAWHNFETRLTRLMQSCGVYNFRRRGYLLAAIKRCIRLPLDSKNVKLIRDDPSLNYELSGCVSSLVMALKHVDCPTIATFVGFIRDCSDTVRVRDPRTASHILRQRYAHMVTPGYDVDLAIYSVCVAFNNVNYHSTRDLEANASLLRTRRQALWKRIGTGEDLFMAAESSLFKSCTSQGRSTRINDPVLVIDSARRQNRFSAIKPFTKNFQ</sequence>
<dbReference type="RefSeq" id="YP_009701588.1">
    <property type="nucleotide sequence ID" value="NC_044938.1"/>
</dbReference>
<feature type="region of interest" description="Disordered" evidence="1">
    <location>
        <begin position="197"/>
        <end position="219"/>
    </location>
</feature>
<protein>
    <submittedName>
        <fullName evidence="2">AV-like serine/threonine protein kinase</fullName>
    </submittedName>
</protein>
<keyword evidence="2" id="KW-0418">Kinase</keyword>
<dbReference type="Proteomes" id="UP000232922">
    <property type="component" value="Genome"/>
</dbReference>
<name>A0A171PVK7_9VIRU</name>
<reference evidence="3" key="1">
    <citation type="submission" date="2014-04" db="EMBL/GenBank/DDBJ databases">
        <authorList>
            <person name="Wei Y."/>
            <person name="Huang G."/>
            <person name="Cheng X."/>
        </authorList>
    </citation>
    <scope>NUCLEOTIDE SEQUENCE [LARGE SCALE GENOMIC DNA]</scope>
</reference>
<dbReference type="InterPro" id="IPR011009">
    <property type="entry name" value="Kinase-like_dom_sf"/>
</dbReference>
<dbReference type="Gene3D" id="1.10.510.10">
    <property type="entry name" value="Transferase(Phosphotransferase) domain 1"/>
    <property type="match status" value="1"/>
</dbReference>
<keyword evidence="2" id="KW-0723">Serine/threonine-protein kinase</keyword>
<keyword evidence="2" id="KW-0808">Transferase</keyword>